<organism evidence="3">
    <name type="scientific">Burkholderia cenocepacia</name>
    <dbReference type="NCBI Taxonomy" id="95486"/>
    <lineage>
        <taxon>Bacteria</taxon>
        <taxon>Pseudomonadati</taxon>
        <taxon>Pseudomonadota</taxon>
        <taxon>Betaproteobacteria</taxon>
        <taxon>Burkholderiales</taxon>
        <taxon>Burkholderiaceae</taxon>
        <taxon>Burkholderia</taxon>
        <taxon>Burkholderia cepacia complex</taxon>
    </lineage>
</organism>
<sequence>MLSDQLNAARGAGTVDSCAEEAIQWEVRLRAEDATQQDRDGFEAWRRADPAHEAAWIRLQEGLARFASLRNAPGSAVRSALNEPSRARRRMLKAGAGVGALALAAIGTRELVRAYSLDADYHNGDLTPQAVALKDGTPIVLGASARVYWTRDGARGDVYLASGQILSSPASTNRSPFAVRTRDGTAITSRARLSVDALRYHTVVAVQGGDATLATPRGGSVRIADGSVWSLSPGRIARMPETAADIFAWSRGTLVVLDRPLPDILETLGRYYGGYIRFPQAALARRVSGVFPLNDAEAALHQLANGLGLSLAVYGKVLAVASEA</sequence>
<dbReference type="Gene3D" id="3.55.50.30">
    <property type="match status" value="1"/>
</dbReference>
<reference evidence="3" key="1">
    <citation type="submission" date="2014-04" db="EMBL/GenBank/DDBJ databases">
        <title>In planta biocontrol of soil-borne Fusarium wilt of banana through a plant endophytic bacterium, Burkholderia cenocepacia 869T2.</title>
        <authorList>
            <person name="Ho Y.-N."/>
            <person name="Chiang H.-M."/>
            <person name="Chao C.-P."/>
            <person name="Su C.-C."/>
            <person name="Hsu H.-F."/>
            <person name="Guo C.-T."/>
            <person name="Hsieh J.-L."/>
            <person name="Huang C.-C."/>
        </authorList>
    </citation>
    <scope>NUCLEOTIDE SEQUENCE [LARGE SCALE GENOMIC DNA]</scope>
    <source>
        <strain evidence="3">869T2</strain>
    </source>
</reference>
<dbReference type="Pfam" id="PF16220">
    <property type="entry name" value="DUF4880"/>
    <property type="match status" value="1"/>
</dbReference>
<keyword evidence="3" id="KW-0418">Kinase</keyword>
<name>A0A071MRR2_9BURK</name>
<dbReference type="GO" id="GO:0016989">
    <property type="term" value="F:sigma factor antagonist activity"/>
    <property type="evidence" value="ECO:0007669"/>
    <property type="project" value="TreeGrafter"/>
</dbReference>
<accession>A0A071MRR2</accession>
<dbReference type="GO" id="GO:0016301">
    <property type="term" value="F:kinase activity"/>
    <property type="evidence" value="ECO:0007669"/>
    <property type="project" value="UniProtKB-KW"/>
</dbReference>
<dbReference type="InterPro" id="IPR006860">
    <property type="entry name" value="FecR"/>
</dbReference>
<dbReference type="PIRSF" id="PIRSF018266">
    <property type="entry name" value="FecR"/>
    <property type="match status" value="1"/>
</dbReference>
<proteinExistence type="predicted"/>
<feature type="domain" description="FecR N-terminal" evidence="2">
    <location>
        <begin position="20"/>
        <end position="60"/>
    </location>
</feature>
<dbReference type="InterPro" id="IPR012373">
    <property type="entry name" value="Ferrdict_sens_TM"/>
</dbReference>
<dbReference type="Pfam" id="PF04773">
    <property type="entry name" value="FecR"/>
    <property type="match status" value="1"/>
</dbReference>
<dbReference type="Gene3D" id="2.60.120.1440">
    <property type="match status" value="1"/>
</dbReference>
<dbReference type="PANTHER" id="PTHR30273">
    <property type="entry name" value="PERIPLASMIC SIGNAL SENSOR AND SIGMA FACTOR ACTIVATOR FECR-RELATED"/>
    <property type="match status" value="1"/>
</dbReference>
<feature type="domain" description="FecR protein" evidence="1">
    <location>
        <begin position="130"/>
        <end position="210"/>
    </location>
</feature>
<dbReference type="OrthoDB" id="1100567at2"/>
<dbReference type="PANTHER" id="PTHR30273:SF2">
    <property type="entry name" value="PROTEIN FECR"/>
    <property type="match status" value="1"/>
</dbReference>
<evidence type="ECO:0000259" key="1">
    <source>
        <dbReference type="Pfam" id="PF04773"/>
    </source>
</evidence>
<dbReference type="AlphaFoldDB" id="A0A071MRR2"/>
<dbReference type="InterPro" id="IPR032623">
    <property type="entry name" value="FecR_N"/>
</dbReference>
<evidence type="ECO:0000313" key="3">
    <source>
        <dbReference type="EMBL" id="KEA59191.1"/>
    </source>
</evidence>
<comment type="caution">
    <text evidence="3">The sequence shown here is derived from an EMBL/GenBank/DDBJ whole genome shotgun (WGS) entry which is preliminary data.</text>
</comment>
<gene>
    <name evidence="3" type="ORF">DT99_13230</name>
</gene>
<dbReference type="EMBL" id="JJOA01000011">
    <property type="protein sequence ID" value="KEA59191.1"/>
    <property type="molecule type" value="Genomic_DNA"/>
</dbReference>
<evidence type="ECO:0000259" key="2">
    <source>
        <dbReference type="Pfam" id="PF16220"/>
    </source>
</evidence>
<keyword evidence="3" id="KW-0808">Transferase</keyword>
<protein>
    <submittedName>
        <fullName evidence="3">Histidine kinase</fullName>
    </submittedName>
</protein>